<dbReference type="STRING" id="264251.FB00_14215"/>
<dbReference type="InterPro" id="IPR050362">
    <property type="entry name" value="Cation-dep_OMT"/>
</dbReference>
<name>A0A0H2KLS9_9MICO</name>
<dbReference type="AlphaFoldDB" id="A0A0H2KLS9"/>
<dbReference type="PANTHER" id="PTHR10509:SF85">
    <property type="entry name" value="O-METHYLTRANSFERASE RV1220C-RELATED"/>
    <property type="match status" value="1"/>
</dbReference>
<dbReference type="SUPFAM" id="SSF53335">
    <property type="entry name" value="S-adenosyl-L-methionine-dependent methyltransferases"/>
    <property type="match status" value="1"/>
</dbReference>
<evidence type="ECO:0000256" key="3">
    <source>
        <dbReference type="ARBA" id="ARBA00022691"/>
    </source>
</evidence>
<evidence type="ECO:0000256" key="1">
    <source>
        <dbReference type="ARBA" id="ARBA00022603"/>
    </source>
</evidence>
<dbReference type="EMBL" id="JNBQ01000020">
    <property type="protein sequence ID" value="KLN34108.1"/>
    <property type="molecule type" value="Genomic_DNA"/>
</dbReference>
<keyword evidence="6" id="KW-1185">Reference proteome</keyword>
<dbReference type="PROSITE" id="PS51682">
    <property type="entry name" value="SAM_OMT_I"/>
    <property type="match status" value="1"/>
</dbReference>
<evidence type="ECO:0000313" key="5">
    <source>
        <dbReference type="EMBL" id="KLN34108.1"/>
    </source>
</evidence>
<dbReference type="CDD" id="cd02440">
    <property type="entry name" value="AdoMet_MTases"/>
    <property type="match status" value="1"/>
</dbReference>
<protein>
    <submittedName>
        <fullName evidence="5">Methyltransferase</fullName>
    </submittedName>
</protein>
<organism evidence="5 6">
    <name type="scientific">Cellulosimicrobium funkei</name>
    <dbReference type="NCBI Taxonomy" id="264251"/>
    <lineage>
        <taxon>Bacteria</taxon>
        <taxon>Bacillati</taxon>
        <taxon>Actinomycetota</taxon>
        <taxon>Actinomycetes</taxon>
        <taxon>Micrococcales</taxon>
        <taxon>Promicromonosporaceae</taxon>
        <taxon>Cellulosimicrobium</taxon>
    </lineage>
</organism>
<dbReference type="Pfam" id="PF01596">
    <property type="entry name" value="Methyltransf_3"/>
    <property type="match status" value="1"/>
</dbReference>
<dbReference type="InterPro" id="IPR002935">
    <property type="entry name" value="SAM_O-MeTrfase"/>
</dbReference>
<reference evidence="5 6" key="1">
    <citation type="submission" date="2014-05" db="EMBL/GenBank/DDBJ databases">
        <title>Cellulosimicrobium funkei U11 genome.</title>
        <authorList>
            <person name="Hu C."/>
            <person name="Gong Y."/>
            <person name="Wan W."/>
            <person name="Jiang M."/>
        </authorList>
    </citation>
    <scope>NUCLEOTIDE SEQUENCE [LARGE SCALE GENOMIC DNA]</scope>
    <source>
        <strain evidence="5 6">U11</strain>
    </source>
</reference>
<comment type="caution">
    <text evidence="5">The sequence shown here is derived from an EMBL/GenBank/DDBJ whole genome shotgun (WGS) entry which is preliminary data.</text>
</comment>
<dbReference type="PATRIC" id="fig|264251.5.peg.2897"/>
<evidence type="ECO:0000256" key="2">
    <source>
        <dbReference type="ARBA" id="ARBA00022679"/>
    </source>
</evidence>
<gene>
    <name evidence="5" type="ORF">FB00_14215</name>
</gene>
<accession>A0A0H2KLS9</accession>
<keyword evidence="2 5" id="KW-0808">Transferase</keyword>
<evidence type="ECO:0000256" key="4">
    <source>
        <dbReference type="SAM" id="MobiDB-lite"/>
    </source>
</evidence>
<keyword evidence="1 5" id="KW-0489">Methyltransferase</keyword>
<dbReference type="GO" id="GO:0008171">
    <property type="term" value="F:O-methyltransferase activity"/>
    <property type="evidence" value="ECO:0007669"/>
    <property type="project" value="InterPro"/>
</dbReference>
<proteinExistence type="predicted"/>
<evidence type="ECO:0000313" key="6">
    <source>
        <dbReference type="Proteomes" id="UP000035265"/>
    </source>
</evidence>
<feature type="compositionally biased region" description="Basic and acidic residues" evidence="4">
    <location>
        <begin position="1"/>
        <end position="10"/>
    </location>
</feature>
<keyword evidence="3" id="KW-0949">S-adenosyl-L-methionine</keyword>
<feature type="region of interest" description="Disordered" evidence="4">
    <location>
        <begin position="1"/>
        <end position="49"/>
    </location>
</feature>
<dbReference type="Gene3D" id="3.40.50.150">
    <property type="entry name" value="Vaccinia Virus protein VP39"/>
    <property type="match status" value="1"/>
</dbReference>
<dbReference type="GO" id="GO:0032259">
    <property type="term" value="P:methylation"/>
    <property type="evidence" value="ECO:0007669"/>
    <property type="project" value="UniProtKB-KW"/>
</dbReference>
<dbReference type="GO" id="GO:0008757">
    <property type="term" value="F:S-adenosylmethionine-dependent methyltransferase activity"/>
    <property type="evidence" value="ECO:0007669"/>
    <property type="project" value="TreeGrafter"/>
</dbReference>
<dbReference type="InterPro" id="IPR029063">
    <property type="entry name" value="SAM-dependent_MTases_sf"/>
</dbReference>
<dbReference type="PANTHER" id="PTHR10509">
    <property type="entry name" value="O-METHYLTRANSFERASE-RELATED"/>
    <property type="match status" value="1"/>
</dbReference>
<sequence>MHTRAARERAAVGGAGYDPRQRTARGTLPGAQARTTDHQEAPITSDVGTHRSAKAASWVYSEEFVPEDEVLLRARDRAAELGCPTVLPGVGAVLQVLAASLAARAVVEIGTGTGVASLWLLRGMPADGVLTTIDVEVEHQRAAKEAFAEEGVPSARTRTIPGRASEVLPRLTDGAYDLVLVGADKHSYPEYVEQGLRLLRPGGVLAVDGALSHDRVADPARRDEVTTIVREVGRSLRSDERVLPALLPSGDGLLLAVRR</sequence>
<dbReference type="Proteomes" id="UP000035265">
    <property type="component" value="Unassembled WGS sequence"/>
</dbReference>